<dbReference type="Pfam" id="PF22691">
    <property type="entry name" value="Thiolase_C_1"/>
    <property type="match status" value="1"/>
</dbReference>
<keyword evidence="6" id="KW-1185">Reference proteome</keyword>
<proteinExistence type="predicted"/>
<evidence type="ECO:0000256" key="1">
    <source>
        <dbReference type="SAM" id="MobiDB-lite"/>
    </source>
</evidence>
<dbReference type="EMBL" id="LS483468">
    <property type="protein sequence ID" value="SQI35616.1"/>
    <property type="molecule type" value="Genomic_DNA"/>
</dbReference>
<dbReference type="AlphaFoldDB" id="A0A2X4U735"/>
<feature type="compositionally biased region" description="Low complexity" evidence="1">
    <location>
        <begin position="12"/>
        <end position="25"/>
    </location>
</feature>
<dbReference type="Gene3D" id="3.40.47.10">
    <property type="match status" value="1"/>
</dbReference>
<feature type="domain" description="ChsH2 C-terminal OB-fold" evidence="2">
    <location>
        <begin position="78"/>
        <end position="141"/>
    </location>
</feature>
<sequence length="571" mass="61345">MADTAVVDQESGKAGTGETAAKASGRPLPQLTLENKFFWKSGADGRLRIQECESCSALIHPPQPICRYCRGKQMGVRVVSGYAMLIGFTVNHRFGLPGLPTPFVIAQVALEEDPRVRLTTNAIECDAEQLELGMRMEVVFEADGDVWLPFFRPVAEQGDPAPLPTDEIEPDQIRFHIRPPVTQEKFEDKVAISGVGMSDIGRRMMVNPIALTIQACERAVADAGLTMDDIDGLSTYPGAGPLVGFGEGGVGALESALGLRPTWFNGGLETPGPSGSVIAAMLAVASGLARHVLCYRTLWESTYSEMMRSGDITPTGGRTTSWMMPFGASSAAHTLAQNAQRHFHRYGTTRETLGWIALNQRANAALNPTAIYKDPMTMDDYLSARLVTTPFGLYDCDVPCDGAVAVIVSAAETTGDLARPAIRVEAVGTQIVERIEWDQSTLTHEPQVLGPAAHLWTRTALRPDDVDVAQLYDGFSFNALSWIEALGFCGIGESKDFLDGGKNIARDGILPLNTHGGQLSHGRTHGMGLVHEAVTQLRGEAGERQVRDARVAVVSSGGLTPGSAMLLRSES</sequence>
<reference evidence="5 6" key="1">
    <citation type="submission" date="2018-06" db="EMBL/GenBank/DDBJ databases">
        <authorList>
            <consortium name="Pathogen Informatics"/>
            <person name="Doyle S."/>
        </authorList>
    </citation>
    <scope>NUCLEOTIDE SEQUENCE [LARGE SCALE GENOMIC DNA]</scope>
    <source>
        <strain evidence="5 6">NCTC10994</strain>
    </source>
</reference>
<keyword evidence="5" id="KW-0808">Transferase</keyword>
<evidence type="ECO:0000313" key="5">
    <source>
        <dbReference type="EMBL" id="SQI35616.1"/>
    </source>
</evidence>
<feature type="region of interest" description="Disordered" evidence="1">
    <location>
        <begin position="1"/>
        <end position="25"/>
    </location>
</feature>
<protein>
    <submittedName>
        <fullName evidence="5">Acetyl-CoA acetyltransferase</fullName>
    </submittedName>
</protein>
<dbReference type="KEGG" id="rcr:NCTC10994_03050"/>
<name>A0A2X4U735_9NOCA</name>
<dbReference type="InterPro" id="IPR022002">
    <property type="entry name" value="ChsH2_Znr"/>
</dbReference>
<dbReference type="InterPro" id="IPR002878">
    <property type="entry name" value="ChsH2_C"/>
</dbReference>
<dbReference type="STRING" id="1219011.GCA_001895045_03681"/>
<organism evidence="5 6">
    <name type="scientific">Rhodococcus coprophilus</name>
    <dbReference type="NCBI Taxonomy" id="38310"/>
    <lineage>
        <taxon>Bacteria</taxon>
        <taxon>Bacillati</taxon>
        <taxon>Actinomycetota</taxon>
        <taxon>Actinomycetes</taxon>
        <taxon>Mycobacteriales</taxon>
        <taxon>Nocardiaceae</taxon>
        <taxon>Rhodococcus</taxon>
    </lineage>
</organism>
<dbReference type="Pfam" id="PF01796">
    <property type="entry name" value="OB_ChsH2_C"/>
    <property type="match status" value="1"/>
</dbReference>
<dbReference type="PANTHER" id="PTHR42870:SF1">
    <property type="entry name" value="NON-SPECIFIC LIPID-TRANSFER PROTEIN-LIKE 2"/>
    <property type="match status" value="1"/>
</dbReference>
<gene>
    <name evidence="5" type="ORF">NCTC10994_03050</name>
</gene>
<evidence type="ECO:0000259" key="4">
    <source>
        <dbReference type="Pfam" id="PF22691"/>
    </source>
</evidence>
<dbReference type="Proteomes" id="UP000249091">
    <property type="component" value="Chromosome 1"/>
</dbReference>
<dbReference type="SUPFAM" id="SSF50249">
    <property type="entry name" value="Nucleic acid-binding proteins"/>
    <property type="match status" value="1"/>
</dbReference>
<evidence type="ECO:0000259" key="3">
    <source>
        <dbReference type="Pfam" id="PF12172"/>
    </source>
</evidence>
<dbReference type="Gene3D" id="6.10.30.10">
    <property type="match status" value="1"/>
</dbReference>
<dbReference type="InterPro" id="IPR012340">
    <property type="entry name" value="NA-bd_OB-fold"/>
</dbReference>
<dbReference type="SUPFAM" id="SSF53901">
    <property type="entry name" value="Thiolase-like"/>
    <property type="match status" value="2"/>
</dbReference>
<feature type="domain" description="Thiolase C-terminal" evidence="4">
    <location>
        <begin position="458"/>
        <end position="562"/>
    </location>
</feature>
<dbReference type="GO" id="GO:0016746">
    <property type="term" value="F:acyltransferase activity"/>
    <property type="evidence" value="ECO:0007669"/>
    <property type="project" value="InterPro"/>
</dbReference>
<evidence type="ECO:0000313" key="6">
    <source>
        <dbReference type="Proteomes" id="UP000249091"/>
    </source>
</evidence>
<feature type="domain" description="ChsH2 rubredoxin-like zinc ribbon" evidence="3">
    <location>
        <begin position="39"/>
        <end position="74"/>
    </location>
</feature>
<dbReference type="InterPro" id="IPR016039">
    <property type="entry name" value="Thiolase-like"/>
</dbReference>
<dbReference type="CDD" id="cd00829">
    <property type="entry name" value="SCP-x_thiolase"/>
    <property type="match status" value="1"/>
</dbReference>
<accession>A0A2X4U735</accession>
<dbReference type="PANTHER" id="PTHR42870">
    <property type="entry name" value="ACETYL-COA C-ACETYLTRANSFERASE"/>
    <property type="match status" value="1"/>
</dbReference>
<evidence type="ECO:0000259" key="2">
    <source>
        <dbReference type="Pfam" id="PF01796"/>
    </source>
</evidence>
<dbReference type="Pfam" id="PF12172">
    <property type="entry name" value="zf-ChsH2"/>
    <property type="match status" value="1"/>
</dbReference>
<dbReference type="InterPro" id="IPR055140">
    <property type="entry name" value="Thiolase_C_2"/>
</dbReference>